<dbReference type="Pfam" id="PF03358">
    <property type="entry name" value="FMN_red"/>
    <property type="match status" value="1"/>
</dbReference>
<dbReference type="InterPro" id="IPR029039">
    <property type="entry name" value="Flavoprotein-like_sf"/>
</dbReference>
<dbReference type="AlphaFoldDB" id="A0A1H9DDH0"/>
<dbReference type="Gene3D" id="3.40.50.360">
    <property type="match status" value="1"/>
</dbReference>
<evidence type="ECO:0000256" key="3">
    <source>
        <dbReference type="ARBA" id="ARBA00022643"/>
    </source>
</evidence>
<dbReference type="PANTHER" id="PTHR43408">
    <property type="entry name" value="FMN REDUCTASE (NADPH)"/>
    <property type="match status" value="1"/>
</dbReference>
<dbReference type="SUPFAM" id="SSF52218">
    <property type="entry name" value="Flavoproteins"/>
    <property type="match status" value="1"/>
</dbReference>
<dbReference type="RefSeq" id="WP_092671549.1">
    <property type="nucleotide sequence ID" value="NZ_FOGC01000001.1"/>
</dbReference>
<dbReference type="GO" id="GO:0046306">
    <property type="term" value="P:alkanesulfonate catabolic process"/>
    <property type="evidence" value="ECO:0007669"/>
    <property type="project" value="InterPro"/>
</dbReference>
<dbReference type="EMBL" id="FOGC01000001">
    <property type="protein sequence ID" value="SEQ11545.1"/>
    <property type="molecule type" value="Genomic_DNA"/>
</dbReference>
<sequence length="185" mass="20444">MQILLIGGSPAQRSRTQILLDHSADWLSHRGAQTLTWRATDIPAEVLLHAQFSHPSIAQLREDVAQADGIIIASPVYKAAYTGVLKAMIDLLPERGFEHKVVLPLMTAGSANHLLALDFSLKPLVAALKAEEIISGVYASDQQIHYPDADHPARIDEDVKRRLQDNLEAFYQALQRRPSQQQAVA</sequence>
<dbReference type="OrthoDB" id="1643408at2"/>
<dbReference type="InterPro" id="IPR051814">
    <property type="entry name" value="NAD(P)H-dep_FMN_reductase"/>
</dbReference>
<feature type="domain" description="NADPH-dependent FMN reductase-like" evidence="5">
    <location>
        <begin position="1"/>
        <end position="142"/>
    </location>
</feature>
<protein>
    <submittedName>
        <fullName evidence="6">FMN reductase</fullName>
    </submittedName>
</protein>
<proteinExistence type="inferred from homology"/>
<name>A0A1H9DDH0_9GAMM</name>
<keyword evidence="4" id="KW-0560">Oxidoreductase</keyword>
<keyword evidence="2" id="KW-0285">Flavoprotein</keyword>
<organism evidence="6 7">
    <name type="scientific">Rosenbergiella nectarea</name>
    <dbReference type="NCBI Taxonomy" id="988801"/>
    <lineage>
        <taxon>Bacteria</taxon>
        <taxon>Pseudomonadati</taxon>
        <taxon>Pseudomonadota</taxon>
        <taxon>Gammaproteobacteria</taxon>
        <taxon>Enterobacterales</taxon>
        <taxon>Erwiniaceae</taxon>
        <taxon>Rosenbergiella</taxon>
    </lineage>
</organism>
<dbReference type="InterPro" id="IPR005025">
    <property type="entry name" value="FMN_Rdtase-like_dom"/>
</dbReference>
<comment type="similarity">
    <text evidence="1">Belongs to the SsuE family.</text>
</comment>
<gene>
    <name evidence="6" type="ORF">SAMN05216522_101242</name>
</gene>
<keyword evidence="3" id="KW-0288">FMN</keyword>
<evidence type="ECO:0000313" key="7">
    <source>
        <dbReference type="Proteomes" id="UP000242515"/>
    </source>
</evidence>
<dbReference type="GO" id="GO:0008752">
    <property type="term" value="F:FMN reductase [NAD(P)H] activity"/>
    <property type="evidence" value="ECO:0007669"/>
    <property type="project" value="InterPro"/>
</dbReference>
<evidence type="ECO:0000313" key="6">
    <source>
        <dbReference type="EMBL" id="SEQ11545.1"/>
    </source>
</evidence>
<dbReference type="Proteomes" id="UP000242515">
    <property type="component" value="Unassembled WGS sequence"/>
</dbReference>
<evidence type="ECO:0000256" key="4">
    <source>
        <dbReference type="ARBA" id="ARBA00023002"/>
    </source>
</evidence>
<dbReference type="STRING" id="988801.SAMN05216522_101242"/>
<keyword evidence="7" id="KW-1185">Reference proteome</keyword>
<evidence type="ECO:0000256" key="2">
    <source>
        <dbReference type="ARBA" id="ARBA00022630"/>
    </source>
</evidence>
<reference evidence="7" key="1">
    <citation type="submission" date="2016-10" db="EMBL/GenBank/DDBJ databases">
        <authorList>
            <person name="Varghese N."/>
            <person name="Submissions S."/>
        </authorList>
    </citation>
    <scope>NUCLEOTIDE SEQUENCE [LARGE SCALE GENOMIC DNA]</scope>
    <source>
        <strain evidence="7">8N4</strain>
    </source>
</reference>
<evidence type="ECO:0000256" key="1">
    <source>
        <dbReference type="ARBA" id="ARBA00005990"/>
    </source>
</evidence>
<accession>A0A1H9DDH0</accession>
<dbReference type="InterPro" id="IPR020048">
    <property type="entry name" value="NADPH-dep_FMN_reduc_SsuE"/>
</dbReference>
<dbReference type="PANTHER" id="PTHR43408:SF1">
    <property type="entry name" value="FMN REDUCTASE (NADPH)"/>
    <property type="match status" value="1"/>
</dbReference>
<dbReference type="NCBIfam" id="TIGR03567">
    <property type="entry name" value="FMN_reduc_SsuE"/>
    <property type="match status" value="1"/>
</dbReference>
<evidence type="ECO:0000259" key="5">
    <source>
        <dbReference type="Pfam" id="PF03358"/>
    </source>
</evidence>